<sequence length="130" mass="15119">MRQNTMFPPTKTQKSTLPQKKFNNLNRLAQFNNLNRLAQPKYPTRLVQPKQPNRVARHIQFNCCFRGGLLSPARHTWSSNSWDISDYRNEHKQQKAAVCTFQTVGEPDFYFGAMFADTPDTTCNVRLEPK</sequence>
<evidence type="ECO:0000313" key="1">
    <source>
        <dbReference type="EMBL" id="KAG5445397.1"/>
    </source>
</evidence>
<proteinExistence type="predicted"/>
<keyword evidence="2" id="KW-1185">Reference proteome</keyword>
<protein>
    <submittedName>
        <fullName evidence="1">Uncharacterized protein</fullName>
    </submittedName>
</protein>
<accession>A0A8T1M7M0</accession>
<evidence type="ECO:0000313" key="2">
    <source>
        <dbReference type="Proteomes" id="UP000286415"/>
    </source>
</evidence>
<gene>
    <name evidence="1" type="ORF">CSKR_203214</name>
</gene>
<dbReference type="AlphaFoldDB" id="A0A8T1M7M0"/>
<dbReference type="EMBL" id="NIRI02000056">
    <property type="protein sequence ID" value="KAG5445397.1"/>
    <property type="molecule type" value="Genomic_DNA"/>
</dbReference>
<name>A0A8T1M7M0_CLOSI</name>
<comment type="caution">
    <text evidence="1">The sequence shown here is derived from an EMBL/GenBank/DDBJ whole genome shotgun (WGS) entry which is preliminary data.</text>
</comment>
<dbReference type="Proteomes" id="UP000286415">
    <property type="component" value="Unassembled WGS sequence"/>
</dbReference>
<reference evidence="1 2" key="2">
    <citation type="journal article" date="2021" name="Genomics">
        <title>High-quality reference genome for Clonorchis sinensis.</title>
        <authorList>
            <person name="Young N.D."/>
            <person name="Stroehlein A.J."/>
            <person name="Kinkar L."/>
            <person name="Wang T."/>
            <person name="Sohn W.M."/>
            <person name="Chang B.C.H."/>
            <person name="Kaur P."/>
            <person name="Weisz D."/>
            <person name="Dudchenko O."/>
            <person name="Aiden E.L."/>
            <person name="Korhonen P.K."/>
            <person name="Gasser R.B."/>
        </authorList>
    </citation>
    <scope>NUCLEOTIDE SEQUENCE [LARGE SCALE GENOMIC DNA]</scope>
    <source>
        <strain evidence="1">Cs-k2</strain>
    </source>
</reference>
<organism evidence="1 2">
    <name type="scientific">Clonorchis sinensis</name>
    <name type="common">Chinese liver fluke</name>
    <dbReference type="NCBI Taxonomy" id="79923"/>
    <lineage>
        <taxon>Eukaryota</taxon>
        <taxon>Metazoa</taxon>
        <taxon>Spiralia</taxon>
        <taxon>Lophotrochozoa</taxon>
        <taxon>Platyhelminthes</taxon>
        <taxon>Trematoda</taxon>
        <taxon>Digenea</taxon>
        <taxon>Opisthorchiida</taxon>
        <taxon>Opisthorchiata</taxon>
        <taxon>Opisthorchiidae</taxon>
        <taxon>Clonorchis</taxon>
    </lineage>
</organism>
<reference evidence="1 2" key="1">
    <citation type="journal article" date="2018" name="Biotechnol. Adv.">
        <title>Improved genomic resources and new bioinformatic workflow for the carcinogenic parasite Clonorchis sinensis: Biotechnological implications.</title>
        <authorList>
            <person name="Wang D."/>
            <person name="Korhonen P.K."/>
            <person name="Gasser R.B."/>
            <person name="Young N.D."/>
        </authorList>
    </citation>
    <scope>NUCLEOTIDE SEQUENCE [LARGE SCALE GENOMIC DNA]</scope>
    <source>
        <strain evidence="1">Cs-k2</strain>
    </source>
</reference>